<feature type="transmembrane region" description="Helical" evidence="1">
    <location>
        <begin position="80"/>
        <end position="98"/>
    </location>
</feature>
<dbReference type="AlphaFoldDB" id="A0A2U8FVA8"/>
<keyword evidence="1" id="KW-1133">Transmembrane helix</keyword>
<evidence type="ECO:0000313" key="2">
    <source>
        <dbReference type="EMBL" id="AWI55011.1"/>
    </source>
</evidence>
<keyword evidence="1" id="KW-0812">Transmembrane</keyword>
<name>A0A2U8FVA8_9BURK</name>
<keyword evidence="1" id="KW-0472">Membrane</keyword>
<feature type="transmembrane region" description="Helical" evidence="1">
    <location>
        <begin position="55"/>
        <end position="73"/>
    </location>
</feature>
<keyword evidence="3" id="KW-1185">Reference proteome</keyword>
<accession>A0A2U8FVA8</accession>
<dbReference type="EMBL" id="CP029210">
    <property type="protein sequence ID" value="AWI55011.1"/>
    <property type="molecule type" value="Genomic_DNA"/>
</dbReference>
<dbReference type="RefSeq" id="WP_109038130.1">
    <property type="nucleotide sequence ID" value="NZ_CP029210.1"/>
</dbReference>
<organism evidence="2 3">
    <name type="scientific">Aquabacterium olei</name>
    <dbReference type="NCBI Taxonomy" id="1296669"/>
    <lineage>
        <taxon>Bacteria</taxon>
        <taxon>Pseudomonadati</taxon>
        <taxon>Pseudomonadota</taxon>
        <taxon>Betaproteobacteria</taxon>
        <taxon>Burkholderiales</taxon>
        <taxon>Aquabacterium</taxon>
    </lineage>
</organism>
<proteinExistence type="predicted"/>
<dbReference type="OrthoDB" id="8759770at2"/>
<sequence length="104" mass="11119">MSTLIHAPSQAPRWRWFHRIVLSVLGAYAFTWGVSALAVVALVAAGIGFHEAEHGVLIAAFLVYLVAFLWAFAAPRLGRVWCVLGGGGAASMAAALLWQRALMS</sequence>
<evidence type="ECO:0000256" key="1">
    <source>
        <dbReference type="SAM" id="Phobius"/>
    </source>
</evidence>
<gene>
    <name evidence="2" type="ORF">DEH84_00650</name>
</gene>
<reference evidence="2 3" key="1">
    <citation type="submission" date="2018-05" db="EMBL/GenBank/DDBJ databases">
        <title>complete genome sequence of Aquabacterium olei NBRC 110486.</title>
        <authorList>
            <person name="Tang B."/>
            <person name="Chang J."/>
            <person name="Zhang L."/>
            <person name="Yang H."/>
        </authorList>
    </citation>
    <scope>NUCLEOTIDE SEQUENCE [LARGE SCALE GENOMIC DNA]</scope>
    <source>
        <strain evidence="2 3">NBRC 110486</strain>
    </source>
</reference>
<dbReference type="KEGG" id="aon:DEH84_00650"/>
<evidence type="ECO:0000313" key="3">
    <source>
        <dbReference type="Proteomes" id="UP000244892"/>
    </source>
</evidence>
<dbReference type="Proteomes" id="UP000244892">
    <property type="component" value="Chromosome"/>
</dbReference>
<protein>
    <submittedName>
        <fullName evidence="2">Iron uptake protein</fullName>
    </submittedName>
</protein>
<feature type="transmembrane region" description="Helical" evidence="1">
    <location>
        <begin position="20"/>
        <end position="49"/>
    </location>
</feature>